<name>A0A9Q3K416_9BASI</name>
<dbReference type="EMBL" id="AVOT02094384">
    <property type="protein sequence ID" value="MBW0574523.1"/>
    <property type="molecule type" value="Genomic_DNA"/>
</dbReference>
<evidence type="ECO:0000256" key="1">
    <source>
        <dbReference type="SAM" id="MobiDB-lite"/>
    </source>
</evidence>
<gene>
    <name evidence="2" type="ORF">O181_114238</name>
</gene>
<evidence type="ECO:0000313" key="2">
    <source>
        <dbReference type="EMBL" id="MBW0574523.1"/>
    </source>
</evidence>
<organism evidence="2 3">
    <name type="scientific">Austropuccinia psidii MF-1</name>
    <dbReference type="NCBI Taxonomy" id="1389203"/>
    <lineage>
        <taxon>Eukaryota</taxon>
        <taxon>Fungi</taxon>
        <taxon>Dikarya</taxon>
        <taxon>Basidiomycota</taxon>
        <taxon>Pucciniomycotina</taxon>
        <taxon>Pucciniomycetes</taxon>
        <taxon>Pucciniales</taxon>
        <taxon>Sphaerophragmiaceae</taxon>
        <taxon>Austropuccinia</taxon>
    </lineage>
</organism>
<feature type="compositionally biased region" description="Polar residues" evidence="1">
    <location>
        <begin position="1"/>
        <end position="21"/>
    </location>
</feature>
<feature type="region of interest" description="Disordered" evidence="1">
    <location>
        <begin position="1"/>
        <end position="72"/>
    </location>
</feature>
<evidence type="ECO:0000313" key="3">
    <source>
        <dbReference type="Proteomes" id="UP000765509"/>
    </source>
</evidence>
<reference evidence="2" key="1">
    <citation type="submission" date="2021-03" db="EMBL/GenBank/DDBJ databases">
        <title>Draft genome sequence of rust myrtle Austropuccinia psidii MF-1, a brazilian biotype.</title>
        <authorList>
            <person name="Quecine M.C."/>
            <person name="Pachon D.M.R."/>
            <person name="Bonatelli M.L."/>
            <person name="Correr F.H."/>
            <person name="Franceschini L.M."/>
            <person name="Leite T.F."/>
            <person name="Margarido G.R.A."/>
            <person name="Almeida C.A."/>
            <person name="Ferrarezi J.A."/>
            <person name="Labate C.A."/>
        </authorList>
    </citation>
    <scope>NUCLEOTIDE SEQUENCE</scope>
    <source>
        <strain evidence="2">MF-1</strain>
    </source>
</reference>
<feature type="compositionally biased region" description="Pro residues" evidence="1">
    <location>
        <begin position="61"/>
        <end position="71"/>
    </location>
</feature>
<dbReference type="Proteomes" id="UP000765509">
    <property type="component" value="Unassembled WGS sequence"/>
</dbReference>
<keyword evidence="3" id="KW-1185">Reference proteome</keyword>
<comment type="caution">
    <text evidence="2">The sequence shown here is derived from an EMBL/GenBank/DDBJ whole genome shotgun (WGS) entry which is preliminary data.</text>
</comment>
<proteinExistence type="predicted"/>
<accession>A0A9Q3K416</accession>
<dbReference type="AlphaFoldDB" id="A0A9Q3K416"/>
<sequence length="100" mass="10504">QTLHKLCGNQLQAQLTPNEPSQPDEPPILGPSPSSEAHEDVPTSRPAPPPSVIIIDDMPVRSPPPLSPSVPVPHASTPALVVSSDIPAVAFKNPIPSFQQ</sequence>
<feature type="non-terminal residue" evidence="2">
    <location>
        <position position="1"/>
    </location>
</feature>
<protein>
    <submittedName>
        <fullName evidence="2">Uncharacterized protein</fullName>
    </submittedName>
</protein>